<comment type="caution">
    <text evidence="1">The sequence shown here is derived from an EMBL/GenBank/DDBJ whole genome shotgun (WGS) entry which is preliminary data.</text>
</comment>
<proteinExistence type="predicted"/>
<dbReference type="EMBL" id="BMAW01121919">
    <property type="protein sequence ID" value="GFT96370.1"/>
    <property type="molecule type" value="Genomic_DNA"/>
</dbReference>
<evidence type="ECO:0000313" key="1">
    <source>
        <dbReference type="EMBL" id="GFT96370.1"/>
    </source>
</evidence>
<accession>A0A8X6U9Y8</accession>
<reference evidence="1" key="1">
    <citation type="submission" date="2020-08" db="EMBL/GenBank/DDBJ databases">
        <title>Multicomponent nature underlies the extraordinary mechanical properties of spider dragline silk.</title>
        <authorList>
            <person name="Kono N."/>
            <person name="Nakamura H."/>
            <person name="Mori M."/>
            <person name="Yoshida Y."/>
            <person name="Ohtoshi R."/>
            <person name="Malay A.D."/>
            <person name="Moran D.A.P."/>
            <person name="Tomita M."/>
            <person name="Numata K."/>
            <person name="Arakawa K."/>
        </authorList>
    </citation>
    <scope>NUCLEOTIDE SEQUENCE</scope>
</reference>
<gene>
    <name evidence="1" type="ORF">NPIL_66471</name>
</gene>
<name>A0A8X6U9Y8_NEPPI</name>
<evidence type="ECO:0000313" key="2">
    <source>
        <dbReference type="Proteomes" id="UP000887013"/>
    </source>
</evidence>
<sequence>MSSCRKCKQHFLRMVSFTNWSIGVYSKKEVARKSAPHSTRSVLIKVSGFLFSHSPPDDKYCFTICHPQIGCLGFANHAKCDSKFSDPKPKHFDEDKWEGKIRPRFWEAISRPS</sequence>
<organism evidence="1 2">
    <name type="scientific">Nephila pilipes</name>
    <name type="common">Giant wood spider</name>
    <name type="synonym">Nephila maculata</name>
    <dbReference type="NCBI Taxonomy" id="299642"/>
    <lineage>
        <taxon>Eukaryota</taxon>
        <taxon>Metazoa</taxon>
        <taxon>Ecdysozoa</taxon>
        <taxon>Arthropoda</taxon>
        <taxon>Chelicerata</taxon>
        <taxon>Arachnida</taxon>
        <taxon>Araneae</taxon>
        <taxon>Araneomorphae</taxon>
        <taxon>Entelegynae</taxon>
        <taxon>Araneoidea</taxon>
        <taxon>Nephilidae</taxon>
        <taxon>Nephila</taxon>
    </lineage>
</organism>
<protein>
    <submittedName>
        <fullName evidence="1">Uncharacterized protein</fullName>
    </submittedName>
</protein>
<dbReference type="AlphaFoldDB" id="A0A8X6U9Y8"/>
<keyword evidence="2" id="KW-1185">Reference proteome</keyword>
<dbReference type="Proteomes" id="UP000887013">
    <property type="component" value="Unassembled WGS sequence"/>
</dbReference>